<dbReference type="EMBL" id="JBGMDY010000002">
    <property type="protein sequence ID" value="KAL2343765.1"/>
    <property type="molecule type" value="Genomic_DNA"/>
</dbReference>
<feature type="region of interest" description="Disordered" evidence="1">
    <location>
        <begin position="1"/>
        <end position="22"/>
    </location>
</feature>
<keyword evidence="3" id="KW-1185">Reference proteome</keyword>
<dbReference type="Proteomes" id="UP001603857">
    <property type="component" value="Unassembled WGS sequence"/>
</dbReference>
<dbReference type="AlphaFoldDB" id="A0ABD1N6R1"/>
<sequence>MDDMRQKNAKRKGQLRKENEEIRQTVETLRRALEVTPAKSTPMKFHDHRNFHHWKYAMAPEPALRRQNHLSLGTGAPVRDPGRGSSDFGPILDLYLYLQASKAQLVFQNSPGVPCH</sequence>
<gene>
    <name evidence="2" type="ORF">Fmac_005050</name>
</gene>
<reference evidence="2 3" key="1">
    <citation type="submission" date="2024-08" db="EMBL/GenBank/DDBJ databases">
        <title>Insights into the chromosomal genome structure of Flemingia macrophylla.</title>
        <authorList>
            <person name="Ding Y."/>
            <person name="Zhao Y."/>
            <person name="Bi W."/>
            <person name="Wu M."/>
            <person name="Zhao G."/>
            <person name="Gong Y."/>
            <person name="Li W."/>
            <person name="Zhang P."/>
        </authorList>
    </citation>
    <scope>NUCLEOTIDE SEQUENCE [LARGE SCALE GENOMIC DNA]</scope>
    <source>
        <strain evidence="2">DYQJB</strain>
        <tissue evidence="2">Leaf</tissue>
    </source>
</reference>
<accession>A0ABD1N6R1</accession>
<proteinExistence type="predicted"/>
<comment type="caution">
    <text evidence="2">The sequence shown here is derived from an EMBL/GenBank/DDBJ whole genome shotgun (WGS) entry which is preliminary data.</text>
</comment>
<evidence type="ECO:0000313" key="3">
    <source>
        <dbReference type="Proteomes" id="UP001603857"/>
    </source>
</evidence>
<evidence type="ECO:0000256" key="1">
    <source>
        <dbReference type="SAM" id="MobiDB-lite"/>
    </source>
</evidence>
<organism evidence="2 3">
    <name type="scientific">Flemingia macrophylla</name>
    <dbReference type="NCBI Taxonomy" id="520843"/>
    <lineage>
        <taxon>Eukaryota</taxon>
        <taxon>Viridiplantae</taxon>
        <taxon>Streptophyta</taxon>
        <taxon>Embryophyta</taxon>
        <taxon>Tracheophyta</taxon>
        <taxon>Spermatophyta</taxon>
        <taxon>Magnoliopsida</taxon>
        <taxon>eudicotyledons</taxon>
        <taxon>Gunneridae</taxon>
        <taxon>Pentapetalae</taxon>
        <taxon>rosids</taxon>
        <taxon>fabids</taxon>
        <taxon>Fabales</taxon>
        <taxon>Fabaceae</taxon>
        <taxon>Papilionoideae</taxon>
        <taxon>50 kb inversion clade</taxon>
        <taxon>NPAAA clade</taxon>
        <taxon>indigoferoid/millettioid clade</taxon>
        <taxon>Phaseoleae</taxon>
        <taxon>Flemingia</taxon>
    </lineage>
</organism>
<protein>
    <submittedName>
        <fullName evidence="2">Uncharacterized protein</fullName>
    </submittedName>
</protein>
<evidence type="ECO:0000313" key="2">
    <source>
        <dbReference type="EMBL" id="KAL2343765.1"/>
    </source>
</evidence>
<name>A0ABD1N6R1_9FABA</name>